<dbReference type="AlphaFoldDB" id="W6AMN1"/>
<dbReference type="EMBL" id="CP006720">
    <property type="protein sequence ID" value="AHI58246.1"/>
    <property type="molecule type" value="Genomic_DNA"/>
</dbReference>
<keyword evidence="1" id="KW-0472">Membrane</keyword>
<dbReference type="HOGENOM" id="CLU_2958475_0_0_14"/>
<protein>
    <submittedName>
        <fullName evidence="2">Uncharacterized protein</fullName>
    </submittedName>
</protein>
<dbReference type="Proteomes" id="UP000019260">
    <property type="component" value="Chromosome"/>
</dbReference>
<dbReference type="STRING" id="838561.P344_04620"/>
<evidence type="ECO:0000256" key="1">
    <source>
        <dbReference type="SAM" id="Phobius"/>
    </source>
</evidence>
<keyword evidence="1" id="KW-1133">Transmembrane helix</keyword>
<name>W6AMN1_9MOLU</name>
<sequence>MIVIGTWYMAEMDFLFFISKLIIGFMFWHTEHHFVDKFISSSVEMLGISFIVGVSARIG</sequence>
<accession>W6AMN1</accession>
<dbReference type="KEGG" id="smia:P344_04620"/>
<evidence type="ECO:0000313" key="3">
    <source>
        <dbReference type="Proteomes" id="UP000019260"/>
    </source>
</evidence>
<reference evidence="2 3" key="1">
    <citation type="submission" date="2013-09" db="EMBL/GenBank/DDBJ databases">
        <title>Complete genome sequence of Spiroplasma mirum suckling mouse cataract agent.</title>
        <authorList>
            <person name="Landry C.A."/>
            <person name="Bastian F.O."/>
            <person name="Thune R.L."/>
        </authorList>
    </citation>
    <scope>NUCLEOTIDE SEQUENCE [LARGE SCALE GENOMIC DNA]</scope>
    <source>
        <strain evidence="2 3">SMCA</strain>
    </source>
</reference>
<dbReference type="PATRIC" id="fig|838561.3.peg.883"/>
<gene>
    <name evidence="2" type="ORF">P344_04620</name>
</gene>
<organism evidence="2 3">
    <name type="scientific">Spiroplasma mirum ATCC 29335</name>
    <dbReference type="NCBI Taxonomy" id="838561"/>
    <lineage>
        <taxon>Bacteria</taxon>
        <taxon>Bacillati</taxon>
        <taxon>Mycoplasmatota</taxon>
        <taxon>Mollicutes</taxon>
        <taxon>Entomoplasmatales</taxon>
        <taxon>Spiroplasmataceae</taxon>
        <taxon>Spiroplasma</taxon>
    </lineage>
</organism>
<keyword evidence="3" id="KW-1185">Reference proteome</keyword>
<keyword evidence="1" id="KW-0812">Transmembrane</keyword>
<feature type="transmembrane region" description="Helical" evidence="1">
    <location>
        <begin position="6"/>
        <end position="28"/>
    </location>
</feature>
<evidence type="ECO:0000313" key="2">
    <source>
        <dbReference type="EMBL" id="AHI58246.1"/>
    </source>
</evidence>
<proteinExistence type="predicted"/>